<accession>A0ABR1XQ80</accession>
<feature type="compositionally biased region" description="Polar residues" evidence="1">
    <location>
        <begin position="8"/>
        <end position="28"/>
    </location>
</feature>
<comment type="caution">
    <text evidence="2">The sequence shown here is derived from an EMBL/GenBank/DDBJ whole genome shotgun (WGS) entry which is preliminary data.</text>
</comment>
<gene>
    <name evidence="2" type="ORF">IWX90DRAFT_240132</name>
</gene>
<organism evidence="2 3">
    <name type="scientific">Phyllosticta citrichinensis</name>
    <dbReference type="NCBI Taxonomy" id="1130410"/>
    <lineage>
        <taxon>Eukaryota</taxon>
        <taxon>Fungi</taxon>
        <taxon>Dikarya</taxon>
        <taxon>Ascomycota</taxon>
        <taxon>Pezizomycotina</taxon>
        <taxon>Dothideomycetes</taxon>
        <taxon>Dothideomycetes incertae sedis</taxon>
        <taxon>Botryosphaeriales</taxon>
        <taxon>Phyllostictaceae</taxon>
        <taxon>Phyllosticta</taxon>
    </lineage>
</organism>
<reference evidence="2 3" key="1">
    <citation type="journal article" date="2022" name="G3 (Bethesda)">
        <title>Enemy or ally: a genomic approach to elucidate the lifestyle of Phyllosticta citrichinaensis.</title>
        <authorList>
            <person name="Buijs V.A."/>
            <person name="Groenewald J.Z."/>
            <person name="Haridas S."/>
            <person name="LaButti K.M."/>
            <person name="Lipzen A."/>
            <person name="Martin F.M."/>
            <person name="Barry K."/>
            <person name="Grigoriev I.V."/>
            <person name="Crous P.W."/>
            <person name="Seidl M.F."/>
        </authorList>
    </citation>
    <scope>NUCLEOTIDE SEQUENCE [LARGE SCALE GENOMIC DNA]</scope>
    <source>
        <strain evidence="2 3">CBS 129764</strain>
    </source>
</reference>
<name>A0ABR1XQ80_9PEZI</name>
<protein>
    <submittedName>
        <fullName evidence="2">Uncharacterized protein</fullName>
    </submittedName>
</protein>
<keyword evidence="3" id="KW-1185">Reference proteome</keyword>
<feature type="region of interest" description="Disordered" evidence="1">
    <location>
        <begin position="1"/>
        <end position="65"/>
    </location>
</feature>
<proteinExistence type="predicted"/>
<dbReference type="EMBL" id="JBBWUH010000006">
    <property type="protein sequence ID" value="KAK8163794.1"/>
    <property type="molecule type" value="Genomic_DNA"/>
</dbReference>
<sequence>MANEQIKPKTTIQARLGPNNPSLWGTLSESRRSVGAPSSESAPSLSPSPNFKRHPDLVQPTSIGNEEGFSKIKIAPWKRHPAPSNLKPPAVTAAAARTAPTLRALSTSQAMTPTSRPFLARSSAQPILAFPSNTRRRQYALLYLPLDMETTSKAPRDNRTVISKNVSWGALRDGSTTSVCMKSEGRTHRYRYQSVASPSSQQSHQNIHPASSLSDNCVIGFHNNSPQKTQVMYCSLASPHVPLIPLALHICPSNQSRSPVRRPKAFTTHSRLSYLSALRFL</sequence>
<evidence type="ECO:0000313" key="2">
    <source>
        <dbReference type="EMBL" id="KAK8163794.1"/>
    </source>
</evidence>
<evidence type="ECO:0000313" key="3">
    <source>
        <dbReference type="Proteomes" id="UP001456524"/>
    </source>
</evidence>
<evidence type="ECO:0000256" key="1">
    <source>
        <dbReference type="SAM" id="MobiDB-lite"/>
    </source>
</evidence>
<dbReference type="Proteomes" id="UP001456524">
    <property type="component" value="Unassembled WGS sequence"/>
</dbReference>
<feature type="compositionally biased region" description="Low complexity" evidence="1">
    <location>
        <begin position="37"/>
        <end position="49"/>
    </location>
</feature>